<reference evidence="2 3" key="1">
    <citation type="submission" date="2023-08" db="EMBL/GenBank/DDBJ databases">
        <authorList>
            <person name="Girao M."/>
            <person name="Carvalho M.F."/>
        </authorList>
    </citation>
    <scope>NUCLEOTIDE SEQUENCE [LARGE SCALE GENOMIC DNA]</scope>
    <source>
        <strain evidence="2 3">CT-R113</strain>
    </source>
</reference>
<dbReference type="InterPro" id="IPR045713">
    <property type="entry name" value="DUF6069"/>
</dbReference>
<keyword evidence="1" id="KW-0472">Membrane</keyword>
<keyword evidence="1" id="KW-0812">Transmembrane</keyword>
<accession>A0ABU7KEW9</accession>
<evidence type="ECO:0000313" key="2">
    <source>
        <dbReference type="EMBL" id="MEE2040791.1"/>
    </source>
</evidence>
<comment type="caution">
    <text evidence="2">The sequence shown here is derived from an EMBL/GenBank/DDBJ whole genome shotgun (WGS) entry which is preliminary data.</text>
</comment>
<evidence type="ECO:0000313" key="3">
    <source>
        <dbReference type="Proteomes" id="UP001356095"/>
    </source>
</evidence>
<feature type="transmembrane region" description="Helical" evidence="1">
    <location>
        <begin position="116"/>
        <end position="134"/>
    </location>
</feature>
<keyword evidence="1" id="KW-1133">Transmembrane helix</keyword>
<dbReference type="Pfam" id="PF19545">
    <property type="entry name" value="DUF6069"/>
    <property type="match status" value="1"/>
</dbReference>
<feature type="transmembrane region" description="Helical" evidence="1">
    <location>
        <begin position="89"/>
        <end position="110"/>
    </location>
</feature>
<gene>
    <name evidence="2" type="ORF">Q8791_26580</name>
</gene>
<feature type="transmembrane region" description="Helical" evidence="1">
    <location>
        <begin position="19"/>
        <end position="45"/>
    </location>
</feature>
<dbReference type="Proteomes" id="UP001356095">
    <property type="component" value="Unassembled WGS sequence"/>
</dbReference>
<name>A0ABU7KEW9_9ACTN</name>
<keyword evidence="3" id="KW-1185">Reference proteome</keyword>
<feature type="transmembrane region" description="Helical" evidence="1">
    <location>
        <begin position="57"/>
        <end position="77"/>
    </location>
</feature>
<proteinExistence type="predicted"/>
<organism evidence="2 3">
    <name type="scientific">Nocardiopsis codii</name>
    <dbReference type="NCBI Taxonomy" id="3065942"/>
    <lineage>
        <taxon>Bacteria</taxon>
        <taxon>Bacillati</taxon>
        <taxon>Actinomycetota</taxon>
        <taxon>Actinomycetes</taxon>
        <taxon>Streptosporangiales</taxon>
        <taxon>Nocardiopsidaceae</taxon>
        <taxon>Nocardiopsis</taxon>
    </lineage>
</organism>
<sequence>MTATSPDTRTVRPVWKPRLAAVVAAVLANALLGALAPLVGIDMLIAPPGQPEGPVPLVAFVLFTTVFGLIGWGTFALAERVLGSRARLVWTIVAVVFTLVSFAPSMSVGGSAATEAVLLLSHVVVAAILIPVFWRTAADS</sequence>
<dbReference type="RefSeq" id="WP_330094553.1">
    <property type="nucleotide sequence ID" value="NZ_JAUZMY010000035.1"/>
</dbReference>
<evidence type="ECO:0000256" key="1">
    <source>
        <dbReference type="SAM" id="Phobius"/>
    </source>
</evidence>
<dbReference type="EMBL" id="JAUZMY010000035">
    <property type="protein sequence ID" value="MEE2040791.1"/>
    <property type="molecule type" value="Genomic_DNA"/>
</dbReference>
<protein>
    <submittedName>
        <fullName evidence="2">DUF6069 family protein</fullName>
    </submittedName>
</protein>